<dbReference type="PROSITE" id="PS51201">
    <property type="entry name" value="RCK_N"/>
    <property type="match status" value="2"/>
</dbReference>
<feature type="domain" description="RCK N-terminal" evidence="3">
    <location>
        <begin position="123"/>
        <end position="245"/>
    </location>
</feature>
<dbReference type="Gene3D" id="1.10.287.70">
    <property type="match status" value="1"/>
</dbReference>
<feature type="transmembrane region" description="Helical" evidence="2">
    <location>
        <begin position="12"/>
        <end position="33"/>
    </location>
</feature>
<keyword evidence="2" id="KW-0812">Transmembrane</keyword>
<dbReference type="Pfam" id="PF02254">
    <property type="entry name" value="TrkA_N"/>
    <property type="match status" value="2"/>
</dbReference>
<evidence type="ECO:0000256" key="1">
    <source>
        <dbReference type="ARBA" id="ARBA00004651"/>
    </source>
</evidence>
<dbReference type="Gene3D" id="3.40.50.720">
    <property type="entry name" value="NAD(P)-binding Rossmann-like Domain"/>
    <property type="match status" value="2"/>
</dbReference>
<dbReference type="AlphaFoldDB" id="A0A323UE98"/>
<dbReference type="GO" id="GO:0005886">
    <property type="term" value="C:plasma membrane"/>
    <property type="evidence" value="ECO:0007669"/>
    <property type="project" value="UniProtKB-SubCell"/>
</dbReference>
<accession>A0A323UE98</accession>
<dbReference type="InterPro" id="IPR050721">
    <property type="entry name" value="Trk_Ktr_HKT_K-transport"/>
</dbReference>
<evidence type="ECO:0000256" key="2">
    <source>
        <dbReference type="SAM" id="Phobius"/>
    </source>
</evidence>
<name>A0A323UE98_RHOPL</name>
<dbReference type="InterPro" id="IPR036721">
    <property type="entry name" value="RCK_C_sf"/>
</dbReference>
<dbReference type="OrthoDB" id="9781411at2"/>
<sequence length="571" mass="62366">MRSVVWLGLSRLRLPLVLLALVFALSTLGLMLIPGVDAQGQPWRMTLLEAFYFVTYTATTIGFGELPHPFTNQQRVFVTIIIYLSVIGWAWLLGSFLGLVQEKAFQQTQVNRRFRRAVAKLDQPFYLVCGLGDTGMTVVHALRQLGSRLVALDKDERAVQQLEIEGLNGKAPALVADARSPETLTTAGLMKAECKGVLALCNDDEVNLAVAIAASILRPGLPVIGRADTQATAASMDSLGTHRVINPFREFAEHLTLAMRAPDVYRLIAWLTGAPGAYLFPSAPARMPAAPGHWIVCGYGRFGREVVAAVQRGGFTAAMIDPVGSLVDHHHAVHGRGSDVAALHEASIGRAAGIVAGTDDDAENLAIALAARRLKPDIFVIARQNQRSSRMLFTKLGADITMVPSEIIANQCLTALRTPLLADFLEAARHQDALWAFTLSERLRDAFGNDTPRFWSAMLDAEHAPRLIGSDGRLERPLTIAELCVDPDHSDSAHPQRRRVIVLRLIRGDTTIETPGDDEMLQPGDTLLCVGCPTAESMQQRLLGNPDATAWVSGQPLELASRTGRWWQRRR</sequence>
<dbReference type="RefSeq" id="WP_110786827.1">
    <property type="nucleotide sequence ID" value="NZ_QKQS01000023.1"/>
</dbReference>
<dbReference type="PANTHER" id="PTHR43833">
    <property type="entry name" value="POTASSIUM CHANNEL PROTEIN 2-RELATED-RELATED"/>
    <property type="match status" value="1"/>
</dbReference>
<dbReference type="SUPFAM" id="SSF81324">
    <property type="entry name" value="Voltage-gated potassium channels"/>
    <property type="match status" value="1"/>
</dbReference>
<evidence type="ECO:0000259" key="3">
    <source>
        <dbReference type="PROSITE" id="PS51201"/>
    </source>
</evidence>
<evidence type="ECO:0000313" key="4">
    <source>
        <dbReference type="EMBL" id="PZA10731.1"/>
    </source>
</evidence>
<comment type="caution">
    <text evidence="4">The sequence shown here is derived from an EMBL/GenBank/DDBJ whole genome shotgun (WGS) entry which is preliminary data.</text>
</comment>
<feature type="domain" description="RCK N-terminal" evidence="3">
    <location>
        <begin position="291"/>
        <end position="404"/>
    </location>
</feature>
<dbReference type="GO" id="GO:0006813">
    <property type="term" value="P:potassium ion transport"/>
    <property type="evidence" value="ECO:0007669"/>
    <property type="project" value="InterPro"/>
</dbReference>
<comment type="subcellular location">
    <subcellularLocation>
        <location evidence="1">Cell membrane</location>
        <topology evidence="1">Multi-pass membrane protein</topology>
    </subcellularLocation>
</comment>
<feature type="transmembrane region" description="Helical" evidence="2">
    <location>
        <begin position="45"/>
        <end position="64"/>
    </location>
</feature>
<dbReference type="Gene3D" id="3.30.70.1450">
    <property type="entry name" value="Regulator of K+ conductance, C-terminal domain"/>
    <property type="match status" value="1"/>
</dbReference>
<dbReference type="SUPFAM" id="SSF51735">
    <property type="entry name" value="NAD(P)-binding Rossmann-fold domains"/>
    <property type="match status" value="2"/>
</dbReference>
<keyword evidence="2" id="KW-1133">Transmembrane helix</keyword>
<dbReference type="InterPro" id="IPR036291">
    <property type="entry name" value="NAD(P)-bd_dom_sf"/>
</dbReference>
<dbReference type="EMBL" id="QKQS01000023">
    <property type="protein sequence ID" value="PZA10731.1"/>
    <property type="molecule type" value="Genomic_DNA"/>
</dbReference>
<reference evidence="4 5" key="1">
    <citation type="submission" date="2018-06" db="EMBL/GenBank/DDBJ databases">
        <title>Draft Whole-Genome Sequence of the purple photosynthetic bacterium Rhodospeudomonas palustris XCP.</title>
        <authorList>
            <person name="Rayyan A."/>
            <person name="Meyer T.E."/>
            <person name="Kyndt J.A."/>
        </authorList>
    </citation>
    <scope>NUCLEOTIDE SEQUENCE [LARGE SCALE GENOMIC DNA]</scope>
    <source>
        <strain evidence="4 5">XCP</strain>
    </source>
</reference>
<dbReference type="InterPro" id="IPR013099">
    <property type="entry name" value="K_chnl_dom"/>
</dbReference>
<proteinExistence type="predicted"/>
<dbReference type="Proteomes" id="UP000248134">
    <property type="component" value="Unassembled WGS sequence"/>
</dbReference>
<protein>
    <submittedName>
        <fullName evidence="4">KTN NAD-binding domain-containing protein</fullName>
    </submittedName>
</protein>
<feature type="transmembrane region" description="Helical" evidence="2">
    <location>
        <begin position="76"/>
        <end position="100"/>
    </location>
</feature>
<dbReference type="PANTHER" id="PTHR43833:SF9">
    <property type="entry name" value="POTASSIUM CHANNEL PROTEIN YUGO-RELATED"/>
    <property type="match status" value="1"/>
</dbReference>
<dbReference type="InterPro" id="IPR003148">
    <property type="entry name" value="RCK_N"/>
</dbReference>
<dbReference type="Pfam" id="PF07885">
    <property type="entry name" value="Ion_trans_2"/>
    <property type="match status" value="1"/>
</dbReference>
<dbReference type="SUPFAM" id="SSF116726">
    <property type="entry name" value="TrkA C-terminal domain-like"/>
    <property type="match status" value="1"/>
</dbReference>
<evidence type="ECO:0000313" key="5">
    <source>
        <dbReference type="Proteomes" id="UP000248134"/>
    </source>
</evidence>
<gene>
    <name evidence="4" type="ORF">DNX69_15395</name>
</gene>
<keyword evidence="2" id="KW-0472">Membrane</keyword>
<organism evidence="4 5">
    <name type="scientific">Rhodopseudomonas palustris</name>
    <dbReference type="NCBI Taxonomy" id="1076"/>
    <lineage>
        <taxon>Bacteria</taxon>
        <taxon>Pseudomonadati</taxon>
        <taxon>Pseudomonadota</taxon>
        <taxon>Alphaproteobacteria</taxon>
        <taxon>Hyphomicrobiales</taxon>
        <taxon>Nitrobacteraceae</taxon>
        <taxon>Rhodopseudomonas</taxon>
    </lineage>
</organism>